<evidence type="ECO:0000313" key="7">
    <source>
        <dbReference type="EMBL" id="HHQ15916.1"/>
    </source>
</evidence>
<keyword evidence="6" id="KW-0814">Transposable element</keyword>
<dbReference type="Pfam" id="PF00872">
    <property type="entry name" value="Transposase_mut"/>
    <property type="match status" value="1"/>
</dbReference>
<keyword evidence="5 6" id="KW-0233">DNA recombination</keyword>
<evidence type="ECO:0000256" key="2">
    <source>
        <dbReference type="ARBA" id="ARBA00010961"/>
    </source>
</evidence>
<organism evidence="7">
    <name type="scientific">Thermodesulfobacterium geofontis</name>
    <dbReference type="NCBI Taxonomy" id="1295609"/>
    <lineage>
        <taxon>Bacteria</taxon>
        <taxon>Pseudomonadati</taxon>
        <taxon>Thermodesulfobacteriota</taxon>
        <taxon>Thermodesulfobacteria</taxon>
        <taxon>Thermodesulfobacteriales</taxon>
        <taxon>Thermodesulfobacteriaceae</taxon>
        <taxon>Thermodesulfobacterium</taxon>
    </lineage>
</organism>
<dbReference type="PANTHER" id="PTHR33217">
    <property type="entry name" value="TRANSPOSASE FOR INSERTION SEQUENCE ELEMENT IS1081"/>
    <property type="match status" value="1"/>
</dbReference>
<evidence type="ECO:0000256" key="4">
    <source>
        <dbReference type="ARBA" id="ARBA00023125"/>
    </source>
</evidence>
<comment type="function">
    <text evidence="1 6">Required for the transposition of the insertion element.</text>
</comment>
<keyword evidence="4 6" id="KW-0238">DNA-binding</keyword>
<comment type="similarity">
    <text evidence="2 6">Belongs to the transposase mutator family.</text>
</comment>
<comment type="caution">
    <text evidence="7">The sequence shown here is derived from an EMBL/GenBank/DDBJ whole genome shotgun (WGS) entry which is preliminary data.</text>
</comment>
<evidence type="ECO:0000256" key="6">
    <source>
        <dbReference type="RuleBase" id="RU365089"/>
    </source>
</evidence>
<reference evidence="7" key="1">
    <citation type="journal article" date="2020" name="mSystems">
        <title>Genome- and Community-Level Interaction Insights into Carbon Utilization and Element Cycling Functions of Hydrothermarchaeota in Hydrothermal Sediment.</title>
        <authorList>
            <person name="Zhou Z."/>
            <person name="Liu Y."/>
            <person name="Xu W."/>
            <person name="Pan J."/>
            <person name="Luo Z.H."/>
            <person name="Li M."/>
        </authorList>
    </citation>
    <scope>NUCLEOTIDE SEQUENCE [LARGE SCALE GENOMIC DNA]</scope>
    <source>
        <strain evidence="7">SpSt-106</strain>
    </source>
</reference>
<evidence type="ECO:0000256" key="1">
    <source>
        <dbReference type="ARBA" id="ARBA00002190"/>
    </source>
</evidence>
<keyword evidence="3 6" id="KW-0815">Transposition</keyword>
<evidence type="ECO:0000256" key="5">
    <source>
        <dbReference type="ARBA" id="ARBA00023172"/>
    </source>
</evidence>
<protein>
    <recommendedName>
        <fullName evidence="6">Mutator family transposase</fullName>
    </recommendedName>
</protein>
<name>A0A7V6CDV5_9BACT</name>
<dbReference type="AlphaFoldDB" id="A0A7V6CDV5"/>
<sequence>MCFNNCVWEYGVERLYVLDKINFLGEKKNKGRRKLWEENFDDLLCFFEFPFEIKRFIYTTNQLEKLFEEVKRGLKVMEILSDEENVEKILFLIFF</sequence>
<evidence type="ECO:0000256" key="3">
    <source>
        <dbReference type="ARBA" id="ARBA00022578"/>
    </source>
</evidence>
<proteinExistence type="inferred from homology"/>
<dbReference type="GO" id="GO:0006313">
    <property type="term" value="P:DNA transposition"/>
    <property type="evidence" value="ECO:0007669"/>
    <property type="project" value="UniProtKB-UniRule"/>
</dbReference>
<dbReference type="GO" id="GO:0004803">
    <property type="term" value="F:transposase activity"/>
    <property type="evidence" value="ECO:0007669"/>
    <property type="project" value="UniProtKB-UniRule"/>
</dbReference>
<dbReference type="EMBL" id="DRWR01000068">
    <property type="protein sequence ID" value="HHQ15916.1"/>
    <property type="molecule type" value="Genomic_DNA"/>
</dbReference>
<gene>
    <name evidence="7" type="ORF">ENM15_03760</name>
</gene>
<dbReference type="PANTHER" id="PTHR33217:SF7">
    <property type="entry name" value="TRANSPOSASE FOR INSERTION SEQUENCE ELEMENT IS1081"/>
    <property type="match status" value="1"/>
</dbReference>
<dbReference type="GO" id="GO:0003677">
    <property type="term" value="F:DNA binding"/>
    <property type="evidence" value="ECO:0007669"/>
    <property type="project" value="UniProtKB-UniRule"/>
</dbReference>
<accession>A0A7V6CDV5</accession>
<dbReference type="InterPro" id="IPR001207">
    <property type="entry name" value="Transposase_mutator"/>
</dbReference>